<protein>
    <submittedName>
        <fullName evidence="2">Uncharacterized protein</fullName>
    </submittedName>
</protein>
<dbReference type="OrthoDB" id="1101204at2759"/>
<evidence type="ECO:0000313" key="3">
    <source>
        <dbReference type="Proteomes" id="UP001153076"/>
    </source>
</evidence>
<accession>A0A9Q1GUU6</accession>
<gene>
    <name evidence="2" type="ORF">Cgig2_027997</name>
</gene>
<name>A0A9Q1GUU6_9CARY</name>
<keyword evidence="3" id="KW-1185">Reference proteome</keyword>
<sequence>MPGYTASHQLNQNGRPQGQLMPCEAMMLGRASKLSSLSGKPQQHRTFPNSHNPMHIQEQGCRMEGKLPRRPDPLERPDGNSSTLQHLFRLRMVRTKKGYKQETSLWQYNVILGHLTLNAIKAIIAPYLLLVQFELDDGRVRKLYRDKKMARECSCVSLNSLAQKEKSLTSETSQPNKAEKKVAIEVMVVLSASAEKHGRPHLKPTYKVVPIPLHPRCLEQAV</sequence>
<evidence type="ECO:0000313" key="2">
    <source>
        <dbReference type="EMBL" id="KAJ8424988.1"/>
    </source>
</evidence>
<dbReference type="Proteomes" id="UP001153076">
    <property type="component" value="Unassembled WGS sequence"/>
</dbReference>
<dbReference type="AlphaFoldDB" id="A0A9Q1GUU6"/>
<organism evidence="2 3">
    <name type="scientific">Carnegiea gigantea</name>
    <dbReference type="NCBI Taxonomy" id="171969"/>
    <lineage>
        <taxon>Eukaryota</taxon>
        <taxon>Viridiplantae</taxon>
        <taxon>Streptophyta</taxon>
        <taxon>Embryophyta</taxon>
        <taxon>Tracheophyta</taxon>
        <taxon>Spermatophyta</taxon>
        <taxon>Magnoliopsida</taxon>
        <taxon>eudicotyledons</taxon>
        <taxon>Gunneridae</taxon>
        <taxon>Pentapetalae</taxon>
        <taxon>Caryophyllales</taxon>
        <taxon>Cactineae</taxon>
        <taxon>Cactaceae</taxon>
        <taxon>Cactoideae</taxon>
        <taxon>Echinocereeae</taxon>
        <taxon>Carnegiea</taxon>
    </lineage>
</organism>
<dbReference type="EMBL" id="JAKOGI010001564">
    <property type="protein sequence ID" value="KAJ8424988.1"/>
    <property type="molecule type" value="Genomic_DNA"/>
</dbReference>
<comment type="caution">
    <text evidence="2">The sequence shown here is derived from an EMBL/GenBank/DDBJ whole genome shotgun (WGS) entry which is preliminary data.</text>
</comment>
<proteinExistence type="predicted"/>
<reference evidence="2" key="1">
    <citation type="submission" date="2022-04" db="EMBL/GenBank/DDBJ databases">
        <title>Carnegiea gigantea Genome sequencing and assembly v2.</title>
        <authorList>
            <person name="Copetti D."/>
            <person name="Sanderson M.J."/>
            <person name="Burquez A."/>
            <person name="Wojciechowski M.F."/>
        </authorList>
    </citation>
    <scope>NUCLEOTIDE SEQUENCE</scope>
    <source>
        <strain evidence="2">SGP5-SGP5p</strain>
        <tissue evidence="2">Aerial part</tissue>
    </source>
</reference>
<feature type="region of interest" description="Disordered" evidence="1">
    <location>
        <begin position="34"/>
        <end position="55"/>
    </location>
</feature>
<feature type="compositionally biased region" description="Polar residues" evidence="1">
    <location>
        <begin position="34"/>
        <end position="52"/>
    </location>
</feature>
<evidence type="ECO:0000256" key="1">
    <source>
        <dbReference type="SAM" id="MobiDB-lite"/>
    </source>
</evidence>